<dbReference type="InterPro" id="IPR025240">
    <property type="entry name" value="DUF4189"/>
</dbReference>
<dbReference type="Pfam" id="PF13827">
    <property type="entry name" value="DUF4189"/>
    <property type="match status" value="1"/>
</dbReference>
<evidence type="ECO:0000256" key="1">
    <source>
        <dbReference type="SAM" id="SignalP"/>
    </source>
</evidence>
<proteinExistence type="predicted"/>
<feature type="chain" id="PRO_5046527879" evidence="1">
    <location>
        <begin position="30"/>
        <end position="142"/>
    </location>
</feature>
<keyword evidence="1" id="KW-0732">Signal</keyword>
<reference evidence="3 4" key="1">
    <citation type="submission" date="2022-10" db="EMBL/GenBank/DDBJ databases">
        <title>The complete genomes of actinobacterial strains from the NBC collection.</title>
        <authorList>
            <person name="Joergensen T.S."/>
            <person name="Alvarez Arevalo M."/>
            <person name="Sterndorff E.B."/>
            <person name="Faurdal D."/>
            <person name="Vuksanovic O."/>
            <person name="Mourched A.-S."/>
            <person name="Charusanti P."/>
            <person name="Shaw S."/>
            <person name="Blin K."/>
            <person name="Weber T."/>
        </authorList>
    </citation>
    <scope>NUCLEOTIDE SEQUENCE [LARGE SCALE GENOMIC DNA]</scope>
    <source>
        <strain evidence="3 4">NBC_01413</strain>
    </source>
</reference>
<organism evidence="3 4">
    <name type="scientific">Nocardia salmonicida</name>
    <dbReference type="NCBI Taxonomy" id="53431"/>
    <lineage>
        <taxon>Bacteria</taxon>
        <taxon>Bacillati</taxon>
        <taxon>Actinomycetota</taxon>
        <taxon>Actinomycetes</taxon>
        <taxon>Mycobacteriales</taxon>
        <taxon>Nocardiaceae</taxon>
        <taxon>Nocardia</taxon>
    </lineage>
</organism>
<feature type="signal peptide" evidence="1">
    <location>
        <begin position="1"/>
        <end position="29"/>
    </location>
</feature>
<accession>A0ABZ1N4Q7</accession>
<feature type="domain" description="DUF4189" evidence="2">
    <location>
        <begin position="34"/>
        <end position="112"/>
    </location>
</feature>
<dbReference type="Proteomes" id="UP001621418">
    <property type="component" value="Chromosome"/>
</dbReference>
<dbReference type="EMBL" id="CP109527">
    <property type="protein sequence ID" value="WTY34906.1"/>
    <property type="molecule type" value="Genomic_DNA"/>
</dbReference>
<evidence type="ECO:0000313" key="3">
    <source>
        <dbReference type="EMBL" id="WTY34906.1"/>
    </source>
</evidence>
<sequence length="142" mass="14092">MSFMGKAGFAVAALGLAAGSVFGAGSASAAGDQWASIAVSDGQAIYGTSVNQADVESAESAAVADCYLADCQAVLTWANGCGVLVESNKALAWASGANRAEAERKAFDQLSTWTPTAVLANTGSANLSGAHVVDAICTANAR</sequence>
<protein>
    <submittedName>
        <fullName evidence="3">DUF4189 domain-containing protein</fullName>
    </submittedName>
</protein>
<keyword evidence="4" id="KW-1185">Reference proteome</keyword>
<dbReference type="RefSeq" id="WP_405147258.1">
    <property type="nucleotide sequence ID" value="NZ_CP109527.1"/>
</dbReference>
<name>A0ABZ1N4Q7_9NOCA</name>
<evidence type="ECO:0000259" key="2">
    <source>
        <dbReference type="Pfam" id="PF13827"/>
    </source>
</evidence>
<evidence type="ECO:0000313" key="4">
    <source>
        <dbReference type="Proteomes" id="UP001621418"/>
    </source>
</evidence>
<gene>
    <name evidence="3" type="ORF">OG308_26875</name>
</gene>